<dbReference type="EMBL" id="CP144750">
    <property type="protein sequence ID" value="WVZ80740.1"/>
    <property type="molecule type" value="Genomic_DNA"/>
</dbReference>
<evidence type="ECO:0000313" key="1">
    <source>
        <dbReference type="EMBL" id="WVZ80740.1"/>
    </source>
</evidence>
<dbReference type="Proteomes" id="UP001341281">
    <property type="component" value="Chromosome 06"/>
</dbReference>
<proteinExistence type="predicted"/>
<keyword evidence="2" id="KW-1185">Reference proteome</keyword>
<organism evidence="1 2">
    <name type="scientific">Paspalum notatum var. saurae</name>
    <dbReference type="NCBI Taxonomy" id="547442"/>
    <lineage>
        <taxon>Eukaryota</taxon>
        <taxon>Viridiplantae</taxon>
        <taxon>Streptophyta</taxon>
        <taxon>Embryophyta</taxon>
        <taxon>Tracheophyta</taxon>
        <taxon>Spermatophyta</taxon>
        <taxon>Magnoliopsida</taxon>
        <taxon>Liliopsida</taxon>
        <taxon>Poales</taxon>
        <taxon>Poaceae</taxon>
        <taxon>PACMAD clade</taxon>
        <taxon>Panicoideae</taxon>
        <taxon>Andropogonodae</taxon>
        <taxon>Paspaleae</taxon>
        <taxon>Paspalinae</taxon>
        <taxon>Paspalum</taxon>
    </lineage>
</organism>
<accession>A0AAQ3X188</accession>
<dbReference type="AlphaFoldDB" id="A0AAQ3X188"/>
<reference evidence="1 2" key="1">
    <citation type="submission" date="2024-02" db="EMBL/GenBank/DDBJ databases">
        <title>High-quality chromosome-scale genome assembly of Pensacola bahiagrass (Paspalum notatum Flugge var. saurae).</title>
        <authorList>
            <person name="Vega J.M."/>
            <person name="Podio M."/>
            <person name="Orjuela J."/>
            <person name="Siena L.A."/>
            <person name="Pessino S.C."/>
            <person name="Combes M.C."/>
            <person name="Mariac C."/>
            <person name="Albertini E."/>
            <person name="Pupilli F."/>
            <person name="Ortiz J.P.A."/>
            <person name="Leblanc O."/>
        </authorList>
    </citation>
    <scope>NUCLEOTIDE SEQUENCE [LARGE SCALE GENOMIC DNA]</scope>
    <source>
        <strain evidence="1">R1</strain>
        <tissue evidence="1">Leaf</tissue>
    </source>
</reference>
<name>A0AAQ3X188_PASNO</name>
<sequence>MHVEQGLLGHFFEHLSSGEVTAVEKGNHGELLLLLQSREMRRSTAPWGCFLLPALRRGTTADDFGARQGTGILLLLPLAFTAKQGDGDGAQS</sequence>
<gene>
    <name evidence="1" type="ORF">U9M48_028196</name>
</gene>
<protein>
    <submittedName>
        <fullName evidence="1">Uncharacterized protein</fullName>
    </submittedName>
</protein>
<evidence type="ECO:0000313" key="2">
    <source>
        <dbReference type="Proteomes" id="UP001341281"/>
    </source>
</evidence>